<dbReference type="Proteomes" id="UP000198582">
    <property type="component" value="Unassembled WGS sequence"/>
</dbReference>
<reference evidence="2 3" key="1">
    <citation type="submission" date="2016-10" db="EMBL/GenBank/DDBJ databases">
        <authorList>
            <person name="de Groot N.N."/>
        </authorList>
    </citation>
    <scope>NUCLEOTIDE SEQUENCE [LARGE SCALE GENOMIC DNA]</scope>
    <source>
        <strain evidence="2 3">DSM 44993</strain>
    </source>
</reference>
<evidence type="ECO:0000313" key="2">
    <source>
        <dbReference type="EMBL" id="SEP51733.1"/>
    </source>
</evidence>
<organism evidence="2 3">
    <name type="scientific">Amycolatopsis saalfeldensis</name>
    <dbReference type="NCBI Taxonomy" id="394193"/>
    <lineage>
        <taxon>Bacteria</taxon>
        <taxon>Bacillati</taxon>
        <taxon>Actinomycetota</taxon>
        <taxon>Actinomycetes</taxon>
        <taxon>Pseudonocardiales</taxon>
        <taxon>Pseudonocardiaceae</taxon>
        <taxon>Amycolatopsis</taxon>
    </lineage>
</organism>
<dbReference type="GO" id="GO:0046872">
    <property type="term" value="F:metal ion binding"/>
    <property type="evidence" value="ECO:0007669"/>
    <property type="project" value="InterPro"/>
</dbReference>
<sequence length="233" mass="24241">MSETAAVARIRDLQDEWALAVGALDEAAMRAPSALPGWSRAHLLTHLARNADAVVNLLTWAETGVEHPMYGPGTARDDDIEAGAARGTAEILADFVASGERLVEFASALPDRVWTAPVRARFGQRITGANAVTLRLAETTIHLVDLDRGHDFAAATALLGPFVGDVVENMIGMYGGELPPCRLATADGAHRWTLGDGSGGTVTGSPGDLLAWVSGRADGSALSGPVPDLGSLI</sequence>
<accession>A0A1H8YI42</accession>
<proteinExistence type="predicted"/>
<dbReference type="NCBIfam" id="TIGR03083">
    <property type="entry name" value="maleylpyruvate isomerase family mycothiol-dependent enzyme"/>
    <property type="match status" value="1"/>
</dbReference>
<dbReference type="InterPro" id="IPR017517">
    <property type="entry name" value="Maleyloyr_isom"/>
</dbReference>
<feature type="domain" description="Mycothiol-dependent maleylpyruvate isomerase metal-binding" evidence="1">
    <location>
        <begin position="11"/>
        <end position="146"/>
    </location>
</feature>
<dbReference type="OrthoDB" id="5118203at2"/>
<keyword evidence="2" id="KW-0670">Pyruvate</keyword>
<dbReference type="SUPFAM" id="SSF55718">
    <property type="entry name" value="SCP-like"/>
    <property type="match status" value="1"/>
</dbReference>
<dbReference type="RefSeq" id="WP_091623893.1">
    <property type="nucleotide sequence ID" value="NZ_FOEF01000017.1"/>
</dbReference>
<keyword evidence="3" id="KW-1185">Reference proteome</keyword>
<dbReference type="GO" id="GO:0016853">
    <property type="term" value="F:isomerase activity"/>
    <property type="evidence" value="ECO:0007669"/>
    <property type="project" value="UniProtKB-KW"/>
</dbReference>
<dbReference type="Pfam" id="PF11716">
    <property type="entry name" value="MDMPI_N"/>
    <property type="match status" value="1"/>
</dbReference>
<protein>
    <submittedName>
        <fullName evidence="2">Maleylpyruvate isomerase</fullName>
    </submittedName>
</protein>
<keyword evidence="2" id="KW-0413">Isomerase</keyword>
<dbReference type="AlphaFoldDB" id="A0A1H8YI42"/>
<dbReference type="Gene3D" id="1.20.120.450">
    <property type="entry name" value="dinb family like domain"/>
    <property type="match status" value="1"/>
</dbReference>
<dbReference type="InterPro" id="IPR034660">
    <property type="entry name" value="DinB/YfiT-like"/>
</dbReference>
<dbReference type="InterPro" id="IPR036527">
    <property type="entry name" value="SCP2_sterol-bd_dom_sf"/>
</dbReference>
<name>A0A1H8YI42_9PSEU</name>
<evidence type="ECO:0000259" key="1">
    <source>
        <dbReference type="Pfam" id="PF11716"/>
    </source>
</evidence>
<dbReference type="SUPFAM" id="SSF109854">
    <property type="entry name" value="DinB/YfiT-like putative metalloenzymes"/>
    <property type="match status" value="1"/>
</dbReference>
<gene>
    <name evidence="2" type="ORF">SAMN04489732_11751</name>
</gene>
<dbReference type="InterPro" id="IPR024344">
    <property type="entry name" value="MDMPI_metal-binding"/>
</dbReference>
<evidence type="ECO:0000313" key="3">
    <source>
        <dbReference type="Proteomes" id="UP000198582"/>
    </source>
</evidence>
<dbReference type="STRING" id="394193.SAMN04489732_11751"/>
<dbReference type="EMBL" id="FOEF01000017">
    <property type="protein sequence ID" value="SEP51733.1"/>
    <property type="molecule type" value="Genomic_DNA"/>
</dbReference>